<sequence>MAPKLRHPFIDGLRNVPENRKKELNKIKICEETMKQLQQVSKKFYFTLVQGCFFASIVVLRWLRKVNELGKIKNWCQHKGKGVQEESNPVLMTLHMFQILLRFV</sequence>
<dbReference type="Proteomes" id="UP000007266">
    <property type="component" value="Linkage group 6"/>
</dbReference>
<accession>A0A139WGH5</accession>
<dbReference type="AlphaFoldDB" id="A0A139WGH5"/>
<reference evidence="2 3" key="1">
    <citation type="journal article" date="2008" name="Nature">
        <title>The genome of the model beetle and pest Tribolium castaneum.</title>
        <authorList>
            <consortium name="Tribolium Genome Sequencing Consortium"/>
            <person name="Richards S."/>
            <person name="Gibbs R.A."/>
            <person name="Weinstock G.M."/>
            <person name="Brown S.J."/>
            <person name="Denell R."/>
            <person name="Beeman R.W."/>
            <person name="Gibbs R."/>
            <person name="Beeman R.W."/>
            <person name="Brown S.J."/>
            <person name="Bucher G."/>
            <person name="Friedrich M."/>
            <person name="Grimmelikhuijzen C.J."/>
            <person name="Klingler M."/>
            <person name="Lorenzen M."/>
            <person name="Richards S."/>
            <person name="Roth S."/>
            <person name="Schroder R."/>
            <person name="Tautz D."/>
            <person name="Zdobnov E.M."/>
            <person name="Muzny D."/>
            <person name="Gibbs R.A."/>
            <person name="Weinstock G.M."/>
            <person name="Attaway T."/>
            <person name="Bell S."/>
            <person name="Buhay C.J."/>
            <person name="Chandrabose M.N."/>
            <person name="Chavez D."/>
            <person name="Clerk-Blankenburg K.P."/>
            <person name="Cree A."/>
            <person name="Dao M."/>
            <person name="Davis C."/>
            <person name="Chacko J."/>
            <person name="Dinh H."/>
            <person name="Dugan-Rocha S."/>
            <person name="Fowler G."/>
            <person name="Garner T.T."/>
            <person name="Garnes J."/>
            <person name="Gnirke A."/>
            <person name="Hawes A."/>
            <person name="Hernandez J."/>
            <person name="Hines S."/>
            <person name="Holder M."/>
            <person name="Hume J."/>
            <person name="Jhangiani S.N."/>
            <person name="Joshi V."/>
            <person name="Khan Z.M."/>
            <person name="Jackson L."/>
            <person name="Kovar C."/>
            <person name="Kowis A."/>
            <person name="Lee S."/>
            <person name="Lewis L.R."/>
            <person name="Margolis J."/>
            <person name="Morgan M."/>
            <person name="Nazareth L.V."/>
            <person name="Nguyen N."/>
            <person name="Okwuonu G."/>
            <person name="Parker D."/>
            <person name="Richards S."/>
            <person name="Ruiz S.J."/>
            <person name="Santibanez J."/>
            <person name="Savard J."/>
            <person name="Scherer S.E."/>
            <person name="Schneider B."/>
            <person name="Sodergren E."/>
            <person name="Tautz D."/>
            <person name="Vattahil S."/>
            <person name="Villasana D."/>
            <person name="White C.S."/>
            <person name="Wright R."/>
            <person name="Park Y."/>
            <person name="Beeman R.W."/>
            <person name="Lord J."/>
            <person name="Oppert B."/>
            <person name="Lorenzen M."/>
            <person name="Brown S."/>
            <person name="Wang L."/>
            <person name="Savard J."/>
            <person name="Tautz D."/>
            <person name="Richards S."/>
            <person name="Weinstock G."/>
            <person name="Gibbs R.A."/>
            <person name="Liu Y."/>
            <person name="Worley K."/>
            <person name="Weinstock G."/>
            <person name="Elsik C.G."/>
            <person name="Reese J.T."/>
            <person name="Elhaik E."/>
            <person name="Landan G."/>
            <person name="Graur D."/>
            <person name="Arensburger P."/>
            <person name="Atkinson P."/>
            <person name="Beeman R.W."/>
            <person name="Beidler J."/>
            <person name="Brown S.J."/>
            <person name="Demuth J.P."/>
            <person name="Drury D.W."/>
            <person name="Du Y.Z."/>
            <person name="Fujiwara H."/>
            <person name="Lorenzen M."/>
            <person name="Maselli V."/>
            <person name="Osanai M."/>
            <person name="Park Y."/>
            <person name="Robertson H.M."/>
            <person name="Tu Z."/>
            <person name="Wang J.J."/>
            <person name="Wang S."/>
            <person name="Richards S."/>
            <person name="Song H."/>
            <person name="Zhang L."/>
            <person name="Sodergren E."/>
            <person name="Werner D."/>
            <person name="Stanke M."/>
            <person name="Morgenstern B."/>
            <person name="Solovyev V."/>
            <person name="Kosarev P."/>
            <person name="Brown G."/>
            <person name="Chen H.C."/>
            <person name="Ermolaeva O."/>
            <person name="Hlavina W."/>
            <person name="Kapustin Y."/>
            <person name="Kiryutin B."/>
            <person name="Kitts P."/>
            <person name="Maglott D."/>
            <person name="Pruitt K."/>
            <person name="Sapojnikov V."/>
            <person name="Souvorov A."/>
            <person name="Mackey A.J."/>
            <person name="Waterhouse R.M."/>
            <person name="Wyder S."/>
            <person name="Zdobnov E.M."/>
            <person name="Zdobnov E.M."/>
            <person name="Wyder S."/>
            <person name="Kriventseva E.V."/>
            <person name="Kadowaki T."/>
            <person name="Bork P."/>
            <person name="Aranda M."/>
            <person name="Bao R."/>
            <person name="Beermann A."/>
            <person name="Berns N."/>
            <person name="Bolognesi R."/>
            <person name="Bonneton F."/>
            <person name="Bopp D."/>
            <person name="Brown S.J."/>
            <person name="Bucher G."/>
            <person name="Butts T."/>
            <person name="Chaumot A."/>
            <person name="Denell R.E."/>
            <person name="Ferrier D.E."/>
            <person name="Friedrich M."/>
            <person name="Gordon C.M."/>
            <person name="Jindra M."/>
            <person name="Klingler M."/>
            <person name="Lan Q."/>
            <person name="Lattorff H.M."/>
            <person name="Laudet V."/>
            <person name="von Levetsow C."/>
            <person name="Liu Z."/>
            <person name="Lutz R."/>
            <person name="Lynch J.A."/>
            <person name="da Fonseca R.N."/>
            <person name="Posnien N."/>
            <person name="Reuter R."/>
            <person name="Roth S."/>
            <person name="Savard J."/>
            <person name="Schinko J.B."/>
            <person name="Schmitt C."/>
            <person name="Schoppmeier M."/>
            <person name="Schroder R."/>
            <person name="Shippy T.D."/>
            <person name="Simonnet F."/>
            <person name="Marques-Souza H."/>
            <person name="Tautz D."/>
            <person name="Tomoyasu Y."/>
            <person name="Trauner J."/>
            <person name="Van der Zee M."/>
            <person name="Vervoort M."/>
            <person name="Wittkopp N."/>
            <person name="Wimmer E.A."/>
            <person name="Yang X."/>
            <person name="Jones A.K."/>
            <person name="Sattelle D.B."/>
            <person name="Ebert P.R."/>
            <person name="Nelson D."/>
            <person name="Scott J.G."/>
            <person name="Beeman R.W."/>
            <person name="Muthukrishnan S."/>
            <person name="Kramer K.J."/>
            <person name="Arakane Y."/>
            <person name="Beeman R.W."/>
            <person name="Zhu Q."/>
            <person name="Hogenkamp D."/>
            <person name="Dixit R."/>
            <person name="Oppert B."/>
            <person name="Jiang H."/>
            <person name="Zou Z."/>
            <person name="Marshall J."/>
            <person name="Elpidina E."/>
            <person name="Vinokurov K."/>
            <person name="Oppert C."/>
            <person name="Zou Z."/>
            <person name="Evans J."/>
            <person name="Lu Z."/>
            <person name="Zhao P."/>
            <person name="Sumathipala N."/>
            <person name="Altincicek B."/>
            <person name="Vilcinskas A."/>
            <person name="Williams M."/>
            <person name="Hultmark D."/>
            <person name="Hetru C."/>
            <person name="Jiang H."/>
            <person name="Grimmelikhuijzen C.J."/>
            <person name="Hauser F."/>
            <person name="Cazzamali G."/>
            <person name="Williamson M."/>
            <person name="Park Y."/>
            <person name="Li B."/>
            <person name="Tanaka Y."/>
            <person name="Predel R."/>
            <person name="Neupert S."/>
            <person name="Schachtner J."/>
            <person name="Verleyen P."/>
            <person name="Raible F."/>
            <person name="Bork P."/>
            <person name="Friedrich M."/>
            <person name="Walden K.K."/>
            <person name="Robertson H.M."/>
            <person name="Angeli S."/>
            <person name="Foret S."/>
            <person name="Bucher G."/>
            <person name="Schuetz S."/>
            <person name="Maleszka R."/>
            <person name="Wimmer E.A."/>
            <person name="Beeman R.W."/>
            <person name="Lorenzen M."/>
            <person name="Tomoyasu Y."/>
            <person name="Miller S.C."/>
            <person name="Grossmann D."/>
            <person name="Bucher G."/>
        </authorList>
    </citation>
    <scope>NUCLEOTIDE SEQUENCE [LARGE SCALE GENOMIC DNA]</scope>
    <source>
        <strain evidence="2 3">Georgia GA2</strain>
    </source>
</reference>
<evidence type="ECO:0000313" key="2">
    <source>
        <dbReference type="EMBL" id="KYB26907.1"/>
    </source>
</evidence>
<keyword evidence="1" id="KW-1133">Transmembrane helix</keyword>
<organism evidence="2 3">
    <name type="scientific">Tribolium castaneum</name>
    <name type="common">Red flour beetle</name>
    <dbReference type="NCBI Taxonomy" id="7070"/>
    <lineage>
        <taxon>Eukaryota</taxon>
        <taxon>Metazoa</taxon>
        <taxon>Ecdysozoa</taxon>
        <taxon>Arthropoda</taxon>
        <taxon>Hexapoda</taxon>
        <taxon>Insecta</taxon>
        <taxon>Pterygota</taxon>
        <taxon>Neoptera</taxon>
        <taxon>Endopterygota</taxon>
        <taxon>Coleoptera</taxon>
        <taxon>Polyphaga</taxon>
        <taxon>Cucujiformia</taxon>
        <taxon>Tenebrionidae</taxon>
        <taxon>Tenebrionidae incertae sedis</taxon>
        <taxon>Tribolium</taxon>
    </lineage>
</organism>
<keyword evidence="1" id="KW-0812">Transmembrane</keyword>
<gene>
    <name evidence="2" type="primary">AUGUSTUS-3.0.2_14916</name>
    <name evidence="2" type="ORF">TcasGA2_TC014916</name>
</gene>
<reference evidence="2 3" key="2">
    <citation type="journal article" date="2010" name="Nucleic Acids Res.">
        <title>BeetleBase in 2010: revisions to provide comprehensive genomic information for Tribolium castaneum.</title>
        <authorList>
            <person name="Kim H.S."/>
            <person name="Murphy T."/>
            <person name="Xia J."/>
            <person name="Caragea D."/>
            <person name="Park Y."/>
            <person name="Beeman R.W."/>
            <person name="Lorenzen M.D."/>
            <person name="Butcher S."/>
            <person name="Manak J.R."/>
            <person name="Brown S.J."/>
        </authorList>
    </citation>
    <scope>GENOME REANNOTATION</scope>
    <source>
        <strain evidence="2 3">Georgia GA2</strain>
    </source>
</reference>
<name>A0A139WGH5_TRICA</name>
<keyword evidence="1" id="KW-0472">Membrane</keyword>
<proteinExistence type="predicted"/>
<feature type="transmembrane region" description="Helical" evidence="1">
    <location>
        <begin position="44"/>
        <end position="63"/>
    </location>
</feature>
<evidence type="ECO:0000313" key="3">
    <source>
        <dbReference type="Proteomes" id="UP000007266"/>
    </source>
</evidence>
<evidence type="ECO:0000256" key="1">
    <source>
        <dbReference type="SAM" id="Phobius"/>
    </source>
</evidence>
<dbReference type="InParanoid" id="A0A139WGH5"/>
<keyword evidence="3" id="KW-1185">Reference proteome</keyword>
<protein>
    <submittedName>
        <fullName evidence="2">Uncharacterized protein</fullName>
    </submittedName>
</protein>
<dbReference type="EMBL" id="KQ971348">
    <property type="protein sequence ID" value="KYB26907.1"/>
    <property type="molecule type" value="Genomic_DNA"/>
</dbReference>